<comment type="caution">
    <text evidence="2">The sequence shown here is derived from an EMBL/GenBank/DDBJ whole genome shotgun (WGS) entry which is preliminary data.</text>
</comment>
<organism evidence="2 3">
    <name type="scientific">Lentzea atacamensis</name>
    <dbReference type="NCBI Taxonomy" id="531938"/>
    <lineage>
        <taxon>Bacteria</taxon>
        <taxon>Bacillati</taxon>
        <taxon>Actinomycetota</taxon>
        <taxon>Actinomycetes</taxon>
        <taxon>Pseudonocardiales</taxon>
        <taxon>Pseudonocardiaceae</taxon>
        <taxon>Lentzea</taxon>
    </lineage>
</organism>
<dbReference type="PANTHER" id="PTHR30448:SF0">
    <property type="entry name" value="RNASE ADAPTER PROTEIN RAPZ"/>
    <property type="match status" value="1"/>
</dbReference>
<keyword evidence="3" id="KW-1185">Reference proteome</keyword>
<evidence type="ECO:0000313" key="2">
    <source>
        <dbReference type="EMBL" id="RAS59564.1"/>
    </source>
</evidence>
<reference evidence="2 3" key="1">
    <citation type="submission" date="2018-06" db="EMBL/GenBank/DDBJ databases">
        <title>Genomic Encyclopedia of Type Strains, Phase IV (KMG-IV): sequencing the most valuable type-strain genomes for metagenomic binning, comparative biology and taxonomic classification.</title>
        <authorList>
            <person name="Goeker M."/>
        </authorList>
    </citation>
    <scope>NUCLEOTIDE SEQUENCE [LARGE SCALE GENOMIC DNA]</scope>
    <source>
        <strain evidence="2 3">DSM 45479</strain>
    </source>
</reference>
<feature type="domain" description="RapZ C-terminal" evidence="1">
    <location>
        <begin position="82"/>
        <end position="198"/>
    </location>
</feature>
<name>A0ABX9DWA0_9PSEU</name>
<dbReference type="Pfam" id="PF22740">
    <property type="entry name" value="PapZ_C"/>
    <property type="match status" value="1"/>
</dbReference>
<dbReference type="InterPro" id="IPR005337">
    <property type="entry name" value="RapZ-like"/>
</dbReference>
<dbReference type="PANTHER" id="PTHR30448">
    <property type="entry name" value="RNASE ADAPTER PROTEIN RAPZ"/>
    <property type="match status" value="1"/>
</dbReference>
<sequence length="213" mass="22840">MIVTIVPSIPLFQPECWAWGEDASGGPSLSAATHRDEGRAELFEVLQADLSQGLSHMTTLPETPNAGQSHSASATSAARQVHLRVISCGTGHGPAPQADVTVNVAAWFRDPHVSPTMRSMTGCDTEVVHNVLRTPGAAGFIDRLFKLVTVLVELGVGTVTVVVQCIGGRHRSVVISDQLVLRALSVGWVARVHHRDIDKPVLTSRRNRAVRPV</sequence>
<accession>A0ABX9DWA0</accession>
<proteinExistence type="predicted"/>
<gene>
    <name evidence="2" type="ORF">C8D87_114176</name>
</gene>
<dbReference type="Proteomes" id="UP000248714">
    <property type="component" value="Unassembled WGS sequence"/>
</dbReference>
<evidence type="ECO:0000259" key="1">
    <source>
        <dbReference type="Pfam" id="PF22740"/>
    </source>
</evidence>
<dbReference type="EMBL" id="QLTT01000014">
    <property type="protein sequence ID" value="RAS59564.1"/>
    <property type="molecule type" value="Genomic_DNA"/>
</dbReference>
<dbReference type="InterPro" id="IPR053931">
    <property type="entry name" value="RapZ_C"/>
</dbReference>
<evidence type="ECO:0000313" key="3">
    <source>
        <dbReference type="Proteomes" id="UP000248714"/>
    </source>
</evidence>
<protein>
    <submittedName>
        <fullName evidence="2">P-loop ATPase family protein</fullName>
    </submittedName>
</protein>